<proteinExistence type="predicted"/>
<keyword evidence="2" id="KW-1185">Reference proteome</keyword>
<evidence type="ECO:0000313" key="2">
    <source>
        <dbReference type="Proteomes" id="UP001497623"/>
    </source>
</evidence>
<gene>
    <name evidence="1" type="ORF">MNOR_LOCUS38330</name>
</gene>
<evidence type="ECO:0000313" key="1">
    <source>
        <dbReference type="EMBL" id="CAL4210620.1"/>
    </source>
</evidence>
<organism evidence="1 2">
    <name type="scientific">Meganyctiphanes norvegica</name>
    <name type="common">Northern krill</name>
    <name type="synonym">Thysanopoda norvegica</name>
    <dbReference type="NCBI Taxonomy" id="48144"/>
    <lineage>
        <taxon>Eukaryota</taxon>
        <taxon>Metazoa</taxon>
        <taxon>Ecdysozoa</taxon>
        <taxon>Arthropoda</taxon>
        <taxon>Crustacea</taxon>
        <taxon>Multicrustacea</taxon>
        <taxon>Malacostraca</taxon>
        <taxon>Eumalacostraca</taxon>
        <taxon>Eucarida</taxon>
        <taxon>Euphausiacea</taxon>
        <taxon>Euphausiidae</taxon>
        <taxon>Meganyctiphanes</taxon>
    </lineage>
</organism>
<reference evidence="1 2" key="1">
    <citation type="submission" date="2024-05" db="EMBL/GenBank/DDBJ databases">
        <authorList>
            <person name="Wallberg A."/>
        </authorList>
    </citation>
    <scope>NUCLEOTIDE SEQUENCE [LARGE SCALE GENOMIC DNA]</scope>
</reference>
<accession>A0AAV2SJG8</accession>
<name>A0AAV2SJG8_MEGNR</name>
<sequence>MPDSNPTVASHEKVLARSQLPKCSTVTKRLICKLNLQTVDLIKNYSKLRWAPFEGYVEPSAILVPQFTCTLAYETFYGLSRKYSEFVHCRTFQRDETETVYRGHSGLVRRIAWRPDEDSSAKIFLFE</sequence>
<dbReference type="AlphaFoldDB" id="A0AAV2SJG8"/>
<dbReference type="Proteomes" id="UP001497623">
    <property type="component" value="Unassembled WGS sequence"/>
</dbReference>
<feature type="non-terminal residue" evidence="1">
    <location>
        <position position="127"/>
    </location>
</feature>
<comment type="caution">
    <text evidence="1">The sequence shown here is derived from an EMBL/GenBank/DDBJ whole genome shotgun (WGS) entry which is preliminary data.</text>
</comment>
<dbReference type="EMBL" id="CAXKWB010085842">
    <property type="protein sequence ID" value="CAL4210620.1"/>
    <property type="molecule type" value="Genomic_DNA"/>
</dbReference>
<protein>
    <submittedName>
        <fullName evidence="1">Uncharacterized protein</fullName>
    </submittedName>
</protein>